<keyword evidence="9" id="KW-1185">Reference proteome</keyword>
<evidence type="ECO:0000313" key="9">
    <source>
        <dbReference type="Proteomes" id="UP000636709"/>
    </source>
</evidence>
<feature type="chain" id="PRO_5032658930" description="Bifunctional inhibitor/plant lipid transfer protein/seed storage helical domain-containing protein" evidence="6">
    <location>
        <begin position="27"/>
        <end position="199"/>
    </location>
</feature>
<dbReference type="InterPro" id="IPR043325">
    <property type="entry name" value="LTSS"/>
</dbReference>
<name>A0A835G074_9POAL</name>
<feature type="region of interest" description="Disordered" evidence="5">
    <location>
        <begin position="128"/>
        <end position="173"/>
    </location>
</feature>
<comment type="caution">
    <text evidence="8">The sequence shown here is derived from an EMBL/GenBank/DDBJ whole genome shotgun (WGS) entry which is preliminary data.</text>
</comment>
<dbReference type="Proteomes" id="UP000636709">
    <property type="component" value="Unassembled WGS sequence"/>
</dbReference>
<comment type="similarity">
    <text evidence="1">Belongs to the plant LTP family.</text>
</comment>
<keyword evidence="3" id="KW-1015">Disulfide bond</keyword>
<organism evidence="8 9">
    <name type="scientific">Digitaria exilis</name>
    <dbReference type="NCBI Taxonomy" id="1010633"/>
    <lineage>
        <taxon>Eukaryota</taxon>
        <taxon>Viridiplantae</taxon>
        <taxon>Streptophyta</taxon>
        <taxon>Embryophyta</taxon>
        <taxon>Tracheophyta</taxon>
        <taxon>Spermatophyta</taxon>
        <taxon>Magnoliopsida</taxon>
        <taxon>Liliopsida</taxon>
        <taxon>Poales</taxon>
        <taxon>Poaceae</taxon>
        <taxon>PACMAD clade</taxon>
        <taxon>Panicoideae</taxon>
        <taxon>Panicodae</taxon>
        <taxon>Paniceae</taxon>
        <taxon>Anthephorinae</taxon>
        <taxon>Digitaria</taxon>
    </lineage>
</organism>
<evidence type="ECO:0000259" key="7">
    <source>
        <dbReference type="Pfam" id="PF14368"/>
    </source>
</evidence>
<keyword evidence="4" id="KW-0325">Glycoprotein</keyword>
<dbReference type="EMBL" id="JACEFO010000136">
    <property type="protein sequence ID" value="KAF8780560.1"/>
    <property type="molecule type" value="Genomic_DNA"/>
</dbReference>
<dbReference type="InterPro" id="IPR036312">
    <property type="entry name" value="Bifun_inhib/LTP/seed_sf"/>
</dbReference>
<evidence type="ECO:0000256" key="4">
    <source>
        <dbReference type="ARBA" id="ARBA00023180"/>
    </source>
</evidence>
<feature type="domain" description="Bifunctional inhibitor/plant lipid transfer protein/seed storage helical" evidence="7">
    <location>
        <begin position="18"/>
        <end position="115"/>
    </location>
</feature>
<dbReference type="CDD" id="cd00010">
    <property type="entry name" value="AAI_LTSS"/>
    <property type="match status" value="1"/>
</dbReference>
<evidence type="ECO:0000313" key="8">
    <source>
        <dbReference type="EMBL" id="KAF8780560.1"/>
    </source>
</evidence>
<evidence type="ECO:0000256" key="2">
    <source>
        <dbReference type="ARBA" id="ARBA00022729"/>
    </source>
</evidence>
<evidence type="ECO:0000256" key="5">
    <source>
        <dbReference type="SAM" id="MobiDB-lite"/>
    </source>
</evidence>
<keyword evidence="2 6" id="KW-0732">Signal</keyword>
<evidence type="ECO:0000256" key="3">
    <source>
        <dbReference type="ARBA" id="ARBA00023157"/>
    </source>
</evidence>
<dbReference type="PANTHER" id="PTHR33044">
    <property type="entry name" value="BIFUNCTIONAL INHIBITOR/LIPID-TRANSFER PROTEIN/SEED STORAGE 2S ALBUMIN SUPERFAMILY PROTEIN-RELATED"/>
    <property type="match status" value="1"/>
</dbReference>
<dbReference type="AlphaFoldDB" id="A0A835G074"/>
<proteinExistence type="inferred from homology"/>
<dbReference type="SUPFAM" id="SSF47699">
    <property type="entry name" value="Bifunctional inhibitor/lipid-transfer protein/seed storage 2S albumin"/>
    <property type="match status" value="1"/>
</dbReference>
<accession>A0A835G074</accession>
<dbReference type="Gene3D" id="1.10.110.10">
    <property type="entry name" value="Plant lipid-transfer and hydrophobic proteins"/>
    <property type="match status" value="1"/>
</dbReference>
<evidence type="ECO:0000256" key="1">
    <source>
        <dbReference type="ARBA" id="ARBA00009748"/>
    </source>
</evidence>
<feature type="signal peptide" evidence="6">
    <location>
        <begin position="1"/>
        <end position="26"/>
    </location>
</feature>
<dbReference type="InterPro" id="IPR016140">
    <property type="entry name" value="Bifunc_inhib/LTP/seed_store"/>
</dbReference>
<sequence length="199" mass="19338">MAPNLINMRLLAVAAVVALLAAPAFGQQQGGAASCTASLITSFTPCLNFLTSSTNGGGSPPTQDCCRSLASLMSASTGCACLILTGGVPLVGPINRTLAVSLPKACNSGAVPLQCQDTSAQIPAAGPVADTPSGPVTPAMPEPEAPAAPVDPTGTAPAISQGETRPAVLPSSARRASAADGHATAVAFALLLAVGAALV</sequence>
<gene>
    <name evidence="8" type="ORF">HU200_001406</name>
</gene>
<evidence type="ECO:0000256" key="6">
    <source>
        <dbReference type="SAM" id="SignalP"/>
    </source>
</evidence>
<reference evidence="8" key="1">
    <citation type="submission" date="2020-07" db="EMBL/GenBank/DDBJ databases">
        <title>Genome sequence and genetic diversity analysis of an under-domesticated orphan crop, white fonio (Digitaria exilis).</title>
        <authorList>
            <person name="Bennetzen J.L."/>
            <person name="Chen S."/>
            <person name="Ma X."/>
            <person name="Wang X."/>
            <person name="Yssel A.E.J."/>
            <person name="Chaluvadi S.R."/>
            <person name="Johnson M."/>
            <person name="Gangashetty P."/>
            <person name="Hamidou F."/>
            <person name="Sanogo M.D."/>
            <person name="Zwaenepoel A."/>
            <person name="Wallace J."/>
            <person name="Van De Peer Y."/>
            <person name="Van Deynze A."/>
        </authorList>
    </citation>
    <scope>NUCLEOTIDE SEQUENCE</scope>
    <source>
        <tissue evidence="8">Leaves</tissue>
    </source>
</reference>
<dbReference type="OrthoDB" id="1914452at2759"/>
<dbReference type="Pfam" id="PF14368">
    <property type="entry name" value="LTP_2"/>
    <property type="match status" value="1"/>
</dbReference>
<protein>
    <recommendedName>
        <fullName evidence="7">Bifunctional inhibitor/plant lipid transfer protein/seed storage helical domain-containing protein</fullName>
    </recommendedName>
</protein>